<evidence type="ECO:0008006" key="4">
    <source>
        <dbReference type="Google" id="ProtNLM"/>
    </source>
</evidence>
<sequence length="451" mass="51137">MEDFNTVLDIVELELVCEKLIKDSDLSVITLKNILRQAEEKLKFEKGFLSKPDTKKTFKSIVDKILASLDNTNENEKVPTPDKEKNDVTSTTITNSNDSEYEKTESISDLKSSETGINNSDSDFETPKKSAKNDSEKSQNESHGSDFEEASKIKKSQSQTDPKVKKSPKSKKESTKPSGNKSQLQKRIESRKTYIKHCGIKKRWKEIEDMSLKQQADYLDNFLVGLGMVGRPSLEKCKALKEKIELKREYEDMMQDAQKIIPVDQEIQPRESLVTKRKLIRRKKDFDSDEEQNALSTTENVENSATKKMRSNLIVEMEKPNKKEYTTYTEIKQPPQEKYNDDEYQPDSDFEYESAKTTIPINSSSSNSATSIDGPNSNSYKNSQNPATGSTKSRNTSIVESDSDSDAFENDARAKDDKDNAIKTNISNGDSPKPTLPSIHKRNRLQLSDSE</sequence>
<feature type="compositionally biased region" description="Basic and acidic residues" evidence="1">
    <location>
        <begin position="316"/>
        <end position="325"/>
    </location>
</feature>
<dbReference type="GO" id="GO:0005634">
    <property type="term" value="C:nucleus"/>
    <property type="evidence" value="ECO:0007669"/>
    <property type="project" value="TreeGrafter"/>
</dbReference>
<feature type="compositionally biased region" description="Basic and acidic residues" evidence="1">
    <location>
        <begin position="74"/>
        <end position="87"/>
    </location>
</feature>
<feature type="compositionally biased region" description="Polar residues" evidence="1">
    <location>
        <begin position="88"/>
        <end position="98"/>
    </location>
</feature>
<evidence type="ECO:0000313" key="3">
    <source>
        <dbReference type="Proteomes" id="UP000187283"/>
    </source>
</evidence>
<feature type="compositionally biased region" description="Basic and acidic residues" evidence="1">
    <location>
        <begin position="125"/>
        <end position="152"/>
    </location>
</feature>
<dbReference type="PANTHER" id="PTHR15410:SF2">
    <property type="entry name" value="HIRA-INTERACTING PROTEIN 3"/>
    <property type="match status" value="1"/>
</dbReference>
<dbReference type="InterPro" id="IPR037647">
    <property type="entry name" value="HIRIP3"/>
</dbReference>
<dbReference type="EMBL" id="LSSN01000479">
    <property type="protein sequence ID" value="OMJ23760.1"/>
    <property type="molecule type" value="Genomic_DNA"/>
</dbReference>
<feature type="compositionally biased region" description="Low complexity" evidence="1">
    <location>
        <begin position="357"/>
        <end position="372"/>
    </location>
</feature>
<feature type="region of interest" description="Disordered" evidence="1">
    <location>
        <begin position="282"/>
        <end position="451"/>
    </location>
</feature>
<feature type="region of interest" description="Disordered" evidence="1">
    <location>
        <begin position="72"/>
        <end position="190"/>
    </location>
</feature>
<dbReference type="STRING" id="133412.A0A1R1YA69"/>
<feature type="compositionally biased region" description="Basic and acidic residues" evidence="1">
    <location>
        <begin position="410"/>
        <end position="421"/>
    </location>
</feature>
<proteinExistence type="predicted"/>
<comment type="caution">
    <text evidence="2">The sequence shown here is derived from an EMBL/GenBank/DDBJ whole genome shotgun (WGS) entry which is preliminary data.</text>
</comment>
<organism evidence="2 3">
    <name type="scientific">Smittium culicis</name>
    <dbReference type="NCBI Taxonomy" id="133412"/>
    <lineage>
        <taxon>Eukaryota</taxon>
        <taxon>Fungi</taxon>
        <taxon>Fungi incertae sedis</taxon>
        <taxon>Zoopagomycota</taxon>
        <taxon>Kickxellomycotina</taxon>
        <taxon>Harpellomycetes</taxon>
        <taxon>Harpellales</taxon>
        <taxon>Legeriomycetaceae</taxon>
        <taxon>Smittium</taxon>
    </lineage>
</organism>
<dbReference type="AlphaFoldDB" id="A0A1R1YA69"/>
<feature type="compositionally biased region" description="Polar residues" evidence="1">
    <location>
        <begin position="293"/>
        <end position="306"/>
    </location>
</feature>
<gene>
    <name evidence="2" type="ORF">AYI70_g2045</name>
</gene>
<evidence type="ECO:0000313" key="2">
    <source>
        <dbReference type="EMBL" id="OMJ23760.1"/>
    </source>
</evidence>
<evidence type="ECO:0000256" key="1">
    <source>
        <dbReference type="SAM" id="MobiDB-lite"/>
    </source>
</evidence>
<feature type="compositionally biased region" description="Polar residues" evidence="1">
    <location>
        <begin position="373"/>
        <end position="400"/>
    </location>
</feature>
<feature type="compositionally biased region" description="Basic and acidic residues" evidence="1">
    <location>
        <begin position="100"/>
        <end position="112"/>
    </location>
</feature>
<reference evidence="2 3" key="1">
    <citation type="submission" date="2017-01" db="EMBL/GenBank/DDBJ databases">
        <authorList>
            <person name="Mah S.A."/>
            <person name="Swanson W.J."/>
            <person name="Moy G.W."/>
            <person name="Vacquier V.D."/>
        </authorList>
    </citation>
    <scope>NUCLEOTIDE SEQUENCE [LARGE SCALE GENOMIC DNA]</scope>
    <source>
        <strain evidence="2 3">GSMNP</strain>
    </source>
</reference>
<name>A0A1R1YA69_9FUNG</name>
<protein>
    <recommendedName>
        <fullName evidence="4">DEK C-terminal domain-containing protein</fullName>
    </recommendedName>
</protein>
<dbReference type="Proteomes" id="UP000187283">
    <property type="component" value="Unassembled WGS sequence"/>
</dbReference>
<dbReference type="PANTHER" id="PTHR15410">
    <property type="entry name" value="HIRA-INTERACTING PROTEIN 3"/>
    <property type="match status" value="1"/>
</dbReference>
<keyword evidence="3" id="KW-1185">Reference proteome</keyword>
<accession>A0A1R1YA69</accession>
<dbReference type="OrthoDB" id="552755at2759"/>
<feature type="compositionally biased region" description="Acidic residues" evidence="1">
    <location>
        <begin position="340"/>
        <end position="352"/>
    </location>
</feature>